<name>A0A7M7NCZ0_STRPU</name>
<reference evidence="3" key="1">
    <citation type="submission" date="2015-02" db="EMBL/GenBank/DDBJ databases">
        <title>Genome sequencing for Strongylocentrotus purpuratus.</title>
        <authorList>
            <person name="Murali S."/>
            <person name="Liu Y."/>
            <person name="Vee V."/>
            <person name="English A."/>
            <person name="Wang M."/>
            <person name="Skinner E."/>
            <person name="Han Y."/>
            <person name="Muzny D.M."/>
            <person name="Worley K.C."/>
            <person name="Gibbs R.A."/>
        </authorList>
    </citation>
    <scope>NUCLEOTIDE SEQUENCE</scope>
</reference>
<protein>
    <submittedName>
        <fullName evidence="2">Uncharacterized protein</fullName>
    </submittedName>
</protein>
<reference evidence="2" key="2">
    <citation type="submission" date="2021-01" db="UniProtKB">
        <authorList>
            <consortium name="EnsemblMetazoa"/>
        </authorList>
    </citation>
    <scope>IDENTIFICATION</scope>
</reference>
<dbReference type="OrthoDB" id="10205827at2759"/>
<evidence type="ECO:0000313" key="3">
    <source>
        <dbReference type="Proteomes" id="UP000007110"/>
    </source>
</evidence>
<dbReference type="RefSeq" id="XP_030833288.1">
    <property type="nucleotide sequence ID" value="XM_030977428.1"/>
</dbReference>
<dbReference type="GeneID" id="115920784"/>
<dbReference type="InParanoid" id="A0A7M7NCZ0"/>
<dbReference type="AlphaFoldDB" id="A0A7M7NCZ0"/>
<feature type="compositionally biased region" description="Polar residues" evidence="1">
    <location>
        <begin position="188"/>
        <end position="198"/>
    </location>
</feature>
<feature type="compositionally biased region" description="Low complexity" evidence="1">
    <location>
        <begin position="204"/>
        <end position="221"/>
    </location>
</feature>
<dbReference type="KEGG" id="spu:115920784"/>
<feature type="region of interest" description="Disordered" evidence="1">
    <location>
        <begin position="178"/>
        <end position="224"/>
    </location>
</feature>
<accession>A0A7M7NCZ0</accession>
<sequence>MASGNKIVIALLSVSTENSTDQLIEQIKREHDDFSCVFVKLTQQDLQSFQPGEKYDAVVLLHSISQGRNSITDVADAKYSKLLPTLKRTYGPDRVAVVVHSMTSFNSNTKMALMMVFKKSQPTTFQCSKCVIQCNNLAEMRAEDLSRLTEFLGKVRDHPLPIADKEAHSTLITTPSADKINRIGTGGKPQNTPVSGSVTKGDESMTSSALSSTDTSSISQTEVGRSTNASAISIDSGSSVDPLGVGPCSEVAPTQPTNNQTLMTSVTPSTGMEDDNIQNIASVTSQVGASSSDTAQMLQASSKVDTSPDKYATPDKVIDTTYPIALFSLSTSNQPVHLLDGLQRQLPGKTIMSIKDIRDLASNWHLFETILVDLGSLQQAASHSSYEFNKCALDFYQKCKKEMLVPQNMALLMRAPTNAPADHKHADTIRQFPKMNEVPVFQYSSESCRPPLFDDITKNRLFSWLLDSCIRYHTAANKKGSGFLKKVKDFMTPSWPSWS</sequence>
<evidence type="ECO:0000313" key="2">
    <source>
        <dbReference type="EnsemblMetazoa" id="XP_030833288"/>
    </source>
</evidence>
<keyword evidence="3" id="KW-1185">Reference proteome</keyword>
<evidence type="ECO:0000256" key="1">
    <source>
        <dbReference type="SAM" id="MobiDB-lite"/>
    </source>
</evidence>
<dbReference type="Proteomes" id="UP000007110">
    <property type="component" value="Unassembled WGS sequence"/>
</dbReference>
<dbReference type="EnsemblMetazoa" id="XM_030977428">
    <property type="protein sequence ID" value="XP_030833288"/>
    <property type="gene ID" value="LOC115920784"/>
</dbReference>
<organism evidence="2 3">
    <name type="scientific">Strongylocentrotus purpuratus</name>
    <name type="common">Purple sea urchin</name>
    <dbReference type="NCBI Taxonomy" id="7668"/>
    <lineage>
        <taxon>Eukaryota</taxon>
        <taxon>Metazoa</taxon>
        <taxon>Echinodermata</taxon>
        <taxon>Eleutherozoa</taxon>
        <taxon>Echinozoa</taxon>
        <taxon>Echinoidea</taxon>
        <taxon>Euechinoidea</taxon>
        <taxon>Echinacea</taxon>
        <taxon>Camarodonta</taxon>
        <taxon>Echinidea</taxon>
        <taxon>Strongylocentrotidae</taxon>
        <taxon>Strongylocentrotus</taxon>
    </lineage>
</organism>
<proteinExistence type="predicted"/>